<dbReference type="SUPFAM" id="SSF55486">
    <property type="entry name" value="Metalloproteases ('zincins'), catalytic domain"/>
    <property type="match status" value="1"/>
</dbReference>
<dbReference type="Gene3D" id="3.10.170.10">
    <property type="match status" value="1"/>
</dbReference>
<dbReference type="OrthoDB" id="291295at2"/>
<organism evidence="16 17">
    <name type="scientific">Lentibacillus halodurans</name>
    <dbReference type="NCBI Taxonomy" id="237679"/>
    <lineage>
        <taxon>Bacteria</taxon>
        <taxon>Bacillati</taxon>
        <taxon>Bacillota</taxon>
        <taxon>Bacilli</taxon>
        <taxon>Bacillales</taxon>
        <taxon>Bacillaceae</taxon>
        <taxon>Lentibacillus</taxon>
    </lineage>
</organism>
<dbReference type="Proteomes" id="UP000198642">
    <property type="component" value="Unassembled WGS sequence"/>
</dbReference>
<evidence type="ECO:0000256" key="4">
    <source>
        <dbReference type="ARBA" id="ARBA00022723"/>
    </source>
</evidence>
<feature type="domain" description="FTP" evidence="15">
    <location>
        <begin position="87"/>
        <end position="135"/>
    </location>
</feature>
<comment type="function">
    <text evidence="11">Extracellular zinc metalloprotease.</text>
</comment>
<evidence type="ECO:0000256" key="8">
    <source>
        <dbReference type="ARBA" id="ARBA00023049"/>
    </source>
</evidence>
<feature type="domain" description="Peptidase M4 C-terminal" evidence="13">
    <location>
        <begin position="382"/>
        <end position="548"/>
    </location>
</feature>
<keyword evidence="11" id="KW-0964">Secreted</keyword>
<comment type="cofactor">
    <cofactor evidence="1 11">
        <name>Zn(2+)</name>
        <dbReference type="ChEBI" id="CHEBI:29105"/>
    </cofactor>
</comment>
<dbReference type="PRINTS" id="PR00730">
    <property type="entry name" value="THERMOLYSIN"/>
</dbReference>
<dbReference type="GO" id="GO:0006508">
    <property type="term" value="P:proteolysis"/>
    <property type="evidence" value="ECO:0007669"/>
    <property type="project" value="UniProtKB-KW"/>
</dbReference>
<dbReference type="Pfam" id="PF07504">
    <property type="entry name" value="FTP"/>
    <property type="match status" value="1"/>
</dbReference>
<dbReference type="CDD" id="cd09597">
    <property type="entry name" value="M4_TLP"/>
    <property type="match status" value="1"/>
</dbReference>
<keyword evidence="9" id="KW-0865">Zymogen</keyword>
<evidence type="ECO:0000256" key="7">
    <source>
        <dbReference type="ARBA" id="ARBA00022833"/>
    </source>
</evidence>
<keyword evidence="4" id="KW-0479">Metal-binding</keyword>
<comment type="similarity">
    <text evidence="2 11">Belongs to the peptidase M4 family.</text>
</comment>
<evidence type="ECO:0000256" key="11">
    <source>
        <dbReference type="RuleBase" id="RU366073"/>
    </source>
</evidence>
<dbReference type="Pfam" id="PF01447">
    <property type="entry name" value="Peptidase_M4"/>
    <property type="match status" value="1"/>
</dbReference>
<keyword evidence="5 11" id="KW-0732">Signal</keyword>
<evidence type="ECO:0000256" key="5">
    <source>
        <dbReference type="ARBA" id="ARBA00022729"/>
    </source>
</evidence>
<keyword evidence="17" id="KW-1185">Reference proteome</keyword>
<evidence type="ECO:0000259" key="13">
    <source>
        <dbReference type="Pfam" id="PF02868"/>
    </source>
</evidence>
<dbReference type="InterPro" id="IPR013856">
    <property type="entry name" value="Peptidase_M4_domain"/>
</dbReference>
<feature type="chain" id="PRO_5023153577" description="Neutral metalloproteinase" evidence="11">
    <location>
        <begin position="26"/>
        <end position="549"/>
    </location>
</feature>
<evidence type="ECO:0000256" key="10">
    <source>
        <dbReference type="PIRSR" id="PIRSR623612-1"/>
    </source>
</evidence>
<keyword evidence="3 11" id="KW-0645">Protease</keyword>
<dbReference type="AlphaFoldDB" id="A0A1I0Y4L0"/>
<dbReference type="PANTHER" id="PTHR33794:SF1">
    <property type="entry name" value="BACILLOLYSIN"/>
    <property type="match status" value="1"/>
</dbReference>
<dbReference type="GO" id="GO:0005576">
    <property type="term" value="C:extracellular region"/>
    <property type="evidence" value="ECO:0007669"/>
    <property type="project" value="UniProtKB-SubCell"/>
</dbReference>
<evidence type="ECO:0000256" key="1">
    <source>
        <dbReference type="ARBA" id="ARBA00001947"/>
    </source>
</evidence>
<dbReference type="GO" id="GO:0046872">
    <property type="term" value="F:metal ion binding"/>
    <property type="evidence" value="ECO:0007669"/>
    <property type="project" value="UniProtKB-UniRule"/>
</dbReference>
<dbReference type="Gene3D" id="1.10.390.10">
    <property type="entry name" value="Neutral Protease Domain 2"/>
    <property type="match status" value="1"/>
</dbReference>
<evidence type="ECO:0000313" key="17">
    <source>
        <dbReference type="Proteomes" id="UP000198642"/>
    </source>
</evidence>
<keyword evidence="7 11" id="KW-0862">Zinc</keyword>
<proteinExistence type="inferred from homology"/>
<feature type="domain" description="PepSY" evidence="14">
    <location>
        <begin position="152"/>
        <end position="221"/>
    </location>
</feature>
<dbReference type="Gene3D" id="3.10.450.490">
    <property type="match status" value="1"/>
</dbReference>
<feature type="active site" evidence="10">
    <location>
        <position position="372"/>
    </location>
</feature>
<sequence length="549" mass="60919">MKKKYLASAVLSTAFLMGSITVSDAAVIGPSSNSSSVASGTEWNENANVPIFVKERFAKKQHESSAANAQDYLEKHSSQTGIQNARENLKVKDVQEDDLGMTHVRFDQVKNGVKVEGAEIIVHYNEDREPVSVNGYHNPQAAKETIDTAPELTSKKAVDAAKSSVNAPEDMKYDPETELVIYPHDDQHYLAYKVNITYLGDQPANWFVMVDAKNGQVIDQYNTIAAVDGDFHKGVGTGYWGDQRELHTTRVTQPRESTLFVLQDESHDELEGIYTYDADTDELVTNQSSSWKAEDLRPAVDAHYNSEKVYDYYVEEHDRNSLDDEGMPIISYVNYGTDFNNAFWNGRHMTYGNGDGSYMVPLSAGLDVAAHEMTHGVITHSANLVYRNQPGALNESFADIFGALVDEEDWEIGENIMGPGAEADGRVSLRSLSDPSKYDVNDEYVSYGNGEGKYPSHMDEYYDLPENLDNGGVHVNSSIINHAAYKTGEQIGKDKLGQIYYRALTTYLTPTSDFSHAREVIIQSATDIYGEGSEEEQAVADGFDQVGIY</sequence>
<reference evidence="16 17" key="1">
    <citation type="submission" date="2016-10" db="EMBL/GenBank/DDBJ databases">
        <authorList>
            <person name="de Groot N.N."/>
        </authorList>
    </citation>
    <scope>NUCLEOTIDE SEQUENCE [LARGE SCALE GENOMIC DNA]</scope>
    <source>
        <strain evidence="16 17">CGMCC 1.3702</strain>
    </source>
</reference>
<comment type="subcellular location">
    <subcellularLocation>
        <location evidence="11">Secreted</location>
    </subcellularLocation>
</comment>
<feature type="active site" description="Proton donor" evidence="10">
    <location>
        <position position="474"/>
    </location>
</feature>
<evidence type="ECO:0000313" key="16">
    <source>
        <dbReference type="EMBL" id="SFB08279.1"/>
    </source>
</evidence>
<dbReference type="RefSeq" id="WP_090236987.1">
    <property type="nucleotide sequence ID" value="NZ_FOJW01000006.1"/>
</dbReference>
<feature type="domain" description="Peptidase M4" evidence="12">
    <location>
        <begin position="234"/>
        <end position="378"/>
    </location>
</feature>
<evidence type="ECO:0000256" key="6">
    <source>
        <dbReference type="ARBA" id="ARBA00022801"/>
    </source>
</evidence>
<evidence type="ECO:0000256" key="2">
    <source>
        <dbReference type="ARBA" id="ARBA00009388"/>
    </source>
</evidence>
<dbReference type="EMBL" id="FOJW01000006">
    <property type="protein sequence ID" value="SFB08279.1"/>
    <property type="molecule type" value="Genomic_DNA"/>
</dbReference>
<dbReference type="InterPro" id="IPR027268">
    <property type="entry name" value="Peptidase_M4/M1_CTD_sf"/>
</dbReference>
<dbReference type="STRING" id="237679.SAMN04488072_106252"/>
<protein>
    <recommendedName>
        <fullName evidence="11">Neutral metalloproteinase</fullName>
        <ecNumber evidence="11">3.4.24.-</ecNumber>
    </recommendedName>
</protein>
<dbReference type="InterPro" id="IPR050728">
    <property type="entry name" value="Zinc_Metalloprotease_M4"/>
</dbReference>
<accession>A0A1I0Y4L0</accession>
<evidence type="ECO:0000259" key="14">
    <source>
        <dbReference type="Pfam" id="PF03413"/>
    </source>
</evidence>
<evidence type="ECO:0000256" key="9">
    <source>
        <dbReference type="ARBA" id="ARBA00023145"/>
    </source>
</evidence>
<keyword evidence="6 11" id="KW-0378">Hydrolase</keyword>
<dbReference type="InterPro" id="IPR023612">
    <property type="entry name" value="Peptidase_M4"/>
</dbReference>
<dbReference type="PANTHER" id="PTHR33794">
    <property type="entry name" value="BACILLOLYSIN"/>
    <property type="match status" value="1"/>
</dbReference>
<dbReference type="InterPro" id="IPR011096">
    <property type="entry name" value="FTP_domain"/>
</dbReference>
<dbReference type="EC" id="3.4.24.-" evidence="11"/>
<dbReference type="InterPro" id="IPR025711">
    <property type="entry name" value="PepSY"/>
</dbReference>
<gene>
    <name evidence="16" type="ORF">SAMN04488072_106252</name>
</gene>
<dbReference type="Pfam" id="PF03413">
    <property type="entry name" value="PepSY"/>
    <property type="match status" value="1"/>
</dbReference>
<evidence type="ECO:0000259" key="12">
    <source>
        <dbReference type="Pfam" id="PF01447"/>
    </source>
</evidence>
<dbReference type="Gene3D" id="3.10.450.40">
    <property type="match status" value="1"/>
</dbReference>
<dbReference type="GO" id="GO:0004222">
    <property type="term" value="F:metalloendopeptidase activity"/>
    <property type="evidence" value="ECO:0007669"/>
    <property type="project" value="UniProtKB-UniRule"/>
</dbReference>
<dbReference type="InterPro" id="IPR001570">
    <property type="entry name" value="Peptidase_M4_C_domain"/>
</dbReference>
<keyword evidence="8 11" id="KW-0482">Metalloprotease</keyword>
<feature type="signal peptide" evidence="11">
    <location>
        <begin position="1"/>
        <end position="25"/>
    </location>
</feature>
<evidence type="ECO:0000259" key="15">
    <source>
        <dbReference type="Pfam" id="PF07504"/>
    </source>
</evidence>
<name>A0A1I0Y4L0_9BACI</name>
<evidence type="ECO:0000256" key="3">
    <source>
        <dbReference type="ARBA" id="ARBA00022670"/>
    </source>
</evidence>
<dbReference type="Pfam" id="PF02868">
    <property type="entry name" value="Peptidase_M4_C"/>
    <property type="match status" value="1"/>
</dbReference>